<dbReference type="EMBL" id="BLXT01008474">
    <property type="protein sequence ID" value="GFO49317.1"/>
    <property type="molecule type" value="Genomic_DNA"/>
</dbReference>
<dbReference type="InterPro" id="IPR036691">
    <property type="entry name" value="Endo/exonu/phosph_ase_sf"/>
</dbReference>
<comment type="caution">
    <text evidence="2">The sequence shown here is derived from an EMBL/GenBank/DDBJ whole genome shotgun (WGS) entry which is preliminary data.</text>
</comment>
<proteinExistence type="predicted"/>
<evidence type="ECO:0000256" key="1">
    <source>
        <dbReference type="SAM" id="MobiDB-lite"/>
    </source>
</evidence>
<dbReference type="AlphaFoldDB" id="A0AAV4DYB7"/>
<dbReference type="GO" id="GO:0004527">
    <property type="term" value="F:exonuclease activity"/>
    <property type="evidence" value="ECO:0007669"/>
    <property type="project" value="UniProtKB-KW"/>
</dbReference>
<gene>
    <name evidence="2" type="ORF">PoB_007582200</name>
</gene>
<organism evidence="2 3">
    <name type="scientific">Plakobranchus ocellatus</name>
    <dbReference type="NCBI Taxonomy" id="259542"/>
    <lineage>
        <taxon>Eukaryota</taxon>
        <taxon>Metazoa</taxon>
        <taxon>Spiralia</taxon>
        <taxon>Lophotrochozoa</taxon>
        <taxon>Mollusca</taxon>
        <taxon>Gastropoda</taxon>
        <taxon>Heterobranchia</taxon>
        <taxon>Euthyneura</taxon>
        <taxon>Panpulmonata</taxon>
        <taxon>Sacoglossa</taxon>
        <taxon>Placobranchoidea</taxon>
        <taxon>Plakobranchidae</taxon>
        <taxon>Plakobranchus</taxon>
    </lineage>
</organism>
<feature type="region of interest" description="Disordered" evidence="1">
    <location>
        <begin position="1"/>
        <end position="30"/>
    </location>
</feature>
<dbReference type="SUPFAM" id="SSF56219">
    <property type="entry name" value="DNase I-like"/>
    <property type="match status" value="1"/>
</dbReference>
<sequence>MKGFCDFSPNPSFGRDSHVQQMASGRHPASARKINIKETQKIATWNVRTLHQKGKSENVIQEMNRIKFNLLGLAEVRWTRVGSMKQGSKTLIYSRGHTHKRRVGILFDVTTVKRLGSWCPILARAVAAKLVPNRYI</sequence>
<keyword evidence="2" id="KW-0255">Endonuclease</keyword>
<name>A0AAV4DYB7_9GAST</name>
<dbReference type="GO" id="GO:0004519">
    <property type="term" value="F:endonuclease activity"/>
    <property type="evidence" value="ECO:0007669"/>
    <property type="project" value="UniProtKB-KW"/>
</dbReference>
<protein>
    <submittedName>
        <fullName evidence="2">Endonuclease exonuclease phosphatase domain containing protein</fullName>
    </submittedName>
</protein>
<dbReference type="Proteomes" id="UP000735302">
    <property type="component" value="Unassembled WGS sequence"/>
</dbReference>
<keyword evidence="3" id="KW-1185">Reference proteome</keyword>
<evidence type="ECO:0000313" key="3">
    <source>
        <dbReference type="Proteomes" id="UP000735302"/>
    </source>
</evidence>
<keyword evidence="2" id="KW-0540">Nuclease</keyword>
<reference evidence="2 3" key="1">
    <citation type="journal article" date="2021" name="Elife">
        <title>Chloroplast acquisition without the gene transfer in kleptoplastic sea slugs, Plakobranchus ocellatus.</title>
        <authorList>
            <person name="Maeda T."/>
            <person name="Takahashi S."/>
            <person name="Yoshida T."/>
            <person name="Shimamura S."/>
            <person name="Takaki Y."/>
            <person name="Nagai Y."/>
            <person name="Toyoda A."/>
            <person name="Suzuki Y."/>
            <person name="Arimoto A."/>
            <person name="Ishii H."/>
            <person name="Satoh N."/>
            <person name="Nishiyama T."/>
            <person name="Hasebe M."/>
            <person name="Maruyama T."/>
            <person name="Minagawa J."/>
            <person name="Obokata J."/>
            <person name="Shigenobu S."/>
        </authorList>
    </citation>
    <scope>NUCLEOTIDE SEQUENCE [LARGE SCALE GENOMIC DNA]</scope>
</reference>
<keyword evidence="2" id="KW-0269">Exonuclease</keyword>
<dbReference type="Gene3D" id="3.60.10.10">
    <property type="entry name" value="Endonuclease/exonuclease/phosphatase"/>
    <property type="match status" value="1"/>
</dbReference>
<accession>A0AAV4DYB7</accession>
<evidence type="ECO:0000313" key="2">
    <source>
        <dbReference type="EMBL" id="GFO49317.1"/>
    </source>
</evidence>
<keyword evidence="2" id="KW-0378">Hydrolase</keyword>